<keyword evidence="7" id="KW-0175">Coiled coil</keyword>
<evidence type="ECO:0000256" key="1">
    <source>
        <dbReference type="ARBA" id="ARBA00004163"/>
    </source>
</evidence>
<name>A0A9P0QU28_9ASCO</name>
<keyword evidence="2" id="KW-0813">Transport</keyword>
<keyword evidence="5" id="KW-0931">ER-Golgi transport</keyword>
<evidence type="ECO:0000256" key="8">
    <source>
        <dbReference type="ARBA" id="ARBA00023136"/>
    </source>
</evidence>
<reference evidence="12" key="1">
    <citation type="submission" date="2022-03" db="EMBL/GenBank/DDBJ databases">
        <authorList>
            <person name="Legras J.-L."/>
            <person name="Devillers H."/>
            <person name="Grondin C."/>
        </authorList>
    </citation>
    <scope>NUCLEOTIDE SEQUENCE</scope>
    <source>
        <strain evidence="12">CLIB 1423</strain>
    </source>
</reference>
<evidence type="ECO:0000256" key="7">
    <source>
        <dbReference type="ARBA" id="ARBA00023054"/>
    </source>
</evidence>
<dbReference type="GO" id="GO:0006890">
    <property type="term" value="P:retrograde vesicle-mediated transport, Golgi to endoplasmic reticulum"/>
    <property type="evidence" value="ECO:0007669"/>
    <property type="project" value="InterPro"/>
</dbReference>
<evidence type="ECO:0000313" key="12">
    <source>
        <dbReference type="EMBL" id="CAH2354545.1"/>
    </source>
</evidence>
<dbReference type="GO" id="GO:0005789">
    <property type="term" value="C:endoplasmic reticulum membrane"/>
    <property type="evidence" value="ECO:0007669"/>
    <property type="project" value="UniProtKB-SubCell"/>
</dbReference>
<evidence type="ECO:0000256" key="9">
    <source>
        <dbReference type="ARBA" id="ARBA00037934"/>
    </source>
</evidence>
<dbReference type="EMBL" id="CAKXYY010000017">
    <property type="protein sequence ID" value="CAH2354545.1"/>
    <property type="molecule type" value="Genomic_DNA"/>
</dbReference>
<dbReference type="PANTHER" id="PTHR12825">
    <property type="entry name" value="BNIP1-RELATED"/>
    <property type="match status" value="1"/>
</dbReference>
<dbReference type="OrthoDB" id="46868at2759"/>
<dbReference type="AlphaFoldDB" id="A0A9P0QU28"/>
<evidence type="ECO:0000256" key="4">
    <source>
        <dbReference type="ARBA" id="ARBA00022824"/>
    </source>
</evidence>
<keyword evidence="3 10" id="KW-0812">Transmembrane</keyword>
<evidence type="ECO:0000259" key="11">
    <source>
        <dbReference type="Pfam" id="PF03908"/>
    </source>
</evidence>
<keyword evidence="4" id="KW-0256">Endoplasmic reticulum</keyword>
<organism evidence="12 13">
    <name type="scientific">[Candida] railenensis</name>
    <dbReference type="NCBI Taxonomy" id="45579"/>
    <lineage>
        <taxon>Eukaryota</taxon>
        <taxon>Fungi</taxon>
        <taxon>Dikarya</taxon>
        <taxon>Ascomycota</taxon>
        <taxon>Saccharomycotina</taxon>
        <taxon>Pichiomycetes</taxon>
        <taxon>Debaryomycetaceae</taxon>
        <taxon>Kurtzmaniella</taxon>
    </lineage>
</organism>
<dbReference type="InterPro" id="IPR005606">
    <property type="entry name" value="Sec20"/>
</dbReference>
<gene>
    <name evidence="12" type="ORF">CLIB1423_17S01574</name>
</gene>
<comment type="caution">
    <text evidence="12">The sequence shown here is derived from an EMBL/GenBank/DDBJ whole genome shotgun (WGS) entry which is preliminary data.</text>
</comment>
<accession>A0A9P0QU28</accession>
<protein>
    <recommendedName>
        <fullName evidence="11">Sec20 C-terminal domain-containing protein</fullName>
    </recommendedName>
</protein>
<evidence type="ECO:0000256" key="2">
    <source>
        <dbReference type="ARBA" id="ARBA00022448"/>
    </source>
</evidence>
<keyword evidence="13" id="KW-1185">Reference proteome</keyword>
<proteinExistence type="inferred from homology"/>
<keyword evidence="6 10" id="KW-1133">Transmembrane helix</keyword>
<dbReference type="PANTHER" id="PTHR12825:SF0">
    <property type="entry name" value="VESICLE TRANSPORT PROTEIN SEC20"/>
    <property type="match status" value="1"/>
</dbReference>
<comment type="subcellular location">
    <subcellularLocation>
        <location evidence="1">Endoplasmic reticulum membrane</location>
        <topology evidence="1">Single-pass type IV membrane protein</topology>
    </subcellularLocation>
</comment>
<feature type="domain" description="Sec20 C-terminal" evidence="11">
    <location>
        <begin position="137"/>
        <end position="227"/>
    </location>
</feature>
<feature type="transmembrane region" description="Helical" evidence="10">
    <location>
        <begin position="208"/>
        <end position="224"/>
    </location>
</feature>
<evidence type="ECO:0000256" key="5">
    <source>
        <dbReference type="ARBA" id="ARBA00022892"/>
    </source>
</evidence>
<evidence type="ECO:0000256" key="6">
    <source>
        <dbReference type="ARBA" id="ARBA00022989"/>
    </source>
</evidence>
<keyword evidence="8 10" id="KW-0472">Membrane</keyword>
<dbReference type="Proteomes" id="UP000837801">
    <property type="component" value="Unassembled WGS sequence"/>
</dbReference>
<dbReference type="InterPro" id="IPR056173">
    <property type="entry name" value="Sec20_C"/>
</dbReference>
<evidence type="ECO:0000313" key="13">
    <source>
        <dbReference type="Proteomes" id="UP000837801"/>
    </source>
</evidence>
<evidence type="ECO:0000256" key="10">
    <source>
        <dbReference type="SAM" id="Phobius"/>
    </source>
</evidence>
<dbReference type="GO" id="GO:0005484">
    <property type="term" value="F:SNAP receptor activity"/>
    <property type="evidence" value="ECO:0007669"/>
    <property type="project" value="InterPro"/>
</dbReference>
<evidence type="ECO:0000256" key="3">
    <source>
        <dbReference type="ARBA" id="ARBA00022692"/>
    </source>
</evidence>
<dbReference type="GO" id="GO:0031201">
    <property type="term" value="C:SNARE complex"/>
    <property type="evidence" value="ECO:0007669"/>
    <property type="project" value="TreeGrafter"/>
</dbReference>
<dbReference type="Pfam" id="PF03908">
    <property type="entry name" value="Sec20"/>
    <property type="match status" value="1"/>
</dbReference>
<sequence length="343" mass="38525">MSIYLQLDELQNEALSKIKGIFSDKEEVKEQAYSVMSEFKNLLAVAKTLNKTDEDNLTYQIYVDKLADLKVRLREAQVRSRAAANTIIHKQRIEEYCQKEKSLEDAKEELFKGSNQGKGVSETGINKLSGQTQLLEKNKAITASLQATRQMMSTSIMHTELNIDTIDQQSKDLGQLNDKFSDFNDLLTRSRAIVQFIQKQDRSDKNRIYMSLGFLAVVCCWVIWRRILKLPVYFMLWTLLKVFRIFTWLLPAGSSELLIPPIAAEISSSSMIRIGTTSASSSTATTTTVLASAVISSVTSAVSTLVSSIDLENEYAMSIDESSAIETWEDIVSQATELVKDEL</sequence>
<comment type="similarity">
    <text evidence="9">Belongs to the SEC20 family.</text>
</comment>